<reference evidence="1 2" key="1">
    <citation type="submission" date="2019-02" db="EMBL/GenBank/DDBJ databases">
        <title>Deep-cultivation of Planctomycetes and their phenomic and genomic characterization uncovers novel biology.</title>
        <authorList>
            <person name="Wiegand S."/>
            <person name="Jogler M."/>
            <person name="Boedeker C."/>
            <person name="Pinto D."/>
            <person name="Vollmers J."/>
            <person name="Rivas-Marin E."/>
            <person name="Kohn T."/>
            <person name="Peeters S.H."/>
            <person name="Heuer A."/>
            <person name="Rast P."/>
            <person name="Oberbeckmann S."/>
            <person name="Bunk B."/>
            <person name="Jeske O."/>
            <person name="Meyerdierks A."/>
            <person name="Storesund J.E."/>
            <person name="Kallscheuer N."/>
            <person name="Luecker S."/>
            <person name="Lage O.M."/>
            <person name="Pohl T."/>
            <person name="Merkel B.J."/>
            <person name="Hornburger P."/>
            <person name="Mueller R.-W."/>
            <person name="Bruemmer F."/>
            <person name="Labrenz M."/>
            <person name="Spormann A.M."/>
            <person name="Op Den Camp H."/>
            <person name="Overmann J."/>
            <person name="Amann R."/>
            <person name="Jetten M.S.M."/>
            <person name="Mascher T."/>
            <person name="Medema M.H."/>
            <person name="Devos D.P."/>
            <person name="Kaster A.-K."/>
            <person name="Ovreas L."/>
            <person name="Rohde M."/>
            <person name="Galperin M.Y."/>
            <person name="Jogler C."/>
        </authorList>
    </citation>
    <scope>NUCLEOTIDE SEQUENCE [LARGE SCALE GENOMIC DNA]</scope>
    <source>
        <strain evidence="1 2">CA85</strain>
    </source>
</reference>
<sequence length="383" mass="42424">MGLQRVICNPQIEALRSARCGVRLGLLVGSQHRVTRLVRGGRKMRNNGCLLSKSIGLSRVGTRRGIDLERSRILVQAAIRPPARWKIPAPPLARFIVIGLLLFGTRSLSAQFPPSAGVSMTSDQTRQSVQWLAHELMMQVPPCIDGDDDWGETKKVWAGVKVHRDGWELKTHRRWRELRHGRWLRYEIELSEQNTAPASAGSDSTAASVTVSDGNVATLLQPYAASDVVTIHSVTAVTSDAGLQSWRADATVATPARFAVRVERWNLGMKWYSIEISGKMNVSMRSTLTMGMSADFAEVPPAVELNVNVEKASLSVDRFEVERISKLGGDAAEEIGDLAENTIGKVWIRKENTRLVDRLNDAIADNRDSLRWSMADWLVQLAP</sequence>
<gene>
    <name evidence="1" type="ORF">CA85_37250</name>
</gene>
<name>A0A5C5XS81_9BACT</name>
<proteinExistence type="predicted"/>
<dbReference type="Proteomes" id="UP000318053">
    <property type="component" value="Unassembled WGS sequence"/>
</dbReference>
<evidence type="ECO:0000313" key="2">
    <source>
        <dbReference type="Proteomes" id="UP000318053"/>
    </source>
</evidence>
<comment type="caution">
    <text evidence="1">The sequence shown here is derived from an EMBL/GenBank/DDBJ whole genome shotgun (WGS) entry which is preliminary data.</text>
</comment>
<dbReference type="AlphaFoldDB" id="A0A5C5XS81"/>
<protein>
    <submittedName>
        <fullName evidence="1">Uncharacterized protein</fullName>
    </submittedName>
</protein>
<dbReference type="EMBL" id="SJPK01000010">
    <property type="protein sequence ID" value="TWT64592.1"/>
    <property type="molecule type" value="Genomic_DNA"/>
</dbReference>
<evidence type="ECO:0000313" key="1">
    <source>
        <dbReference type="EMBL" id="TWT64592.1"/>
    </source>
</evidence>
<organism evidence="1 2">
    <name type="scientific">Allorhodopirellula solitaria</name>
    <dbReference type="NCBI Taxonomy" id="2527987"/>
    <lineage>
        <taxon>Bacteria</taxon>
        <taxon>Pseudomonadati</taxon>
        <taxon>Planctomycetota</taxon>
        <taxon>Planctomycetia</taxon>
        <taxon>Pirellulales</taxon>
        <taxon>Pirellulaceae</taxon>
        <taxon>Allorhodopirellula</taxon>
    </lineage>
</organism>
<accession>A0A5C5XS81</accession>
<keyword evidence="2" id="KW-1185">Reference proteome</keyword>